<evidence type="ECO:0000256" key="2">
    <source>
        <dbReference type="ARBA" id="ARBA00022723"/>
    </source>
</evidence>
<name>A0A4R2KZ99_9GAMM</name>
<evidence type="ECO:0000259" key="7">
    <source>
        <dbReference type="SMART" id="SM00849"/>
    </source>
</evidence>
<keyword evidence="1" id="KW-0540">Nuclease</keyword>
<keyword evidence="2" id="KW-0479">Metal-binding</keyword>
<dbReference type="Pfam" id="PF00753">
    <property type="entry name" value="Lactamase_B"/>
    <property type="match status" value="1"/>
</dbReference>
<dbReference type="SMART" id="SM00849">
    <property type="entry name" value="Lactamase_B"/>
    <property type="match status" value="1"/>
</dbReference>
<dbReference type="EMBL" id="SLWX01000001">
    <property type="protein sequence ID" value="TCO78522.1"/>
    <property type="molecule type" value="Genomic_DNA"/>
</dbReference>
<dbReference type="OrthoDB" id="9803916at2"/>
<evidence type="ECO:0000256" key="4">
    <source>
        <dbReference type="ARBA" id="ARBA00022833"/>
    </source>
</evidence>
<dbReference type="GO" id="GO:0003723">
    <property type="term" value="F:RNA binding"/>
    <property type="evidence" value="ECO:0007669"/>
    <property type="project" value="UniProtKB-KW"/>
</dbReference>
<dbReference type="GO" id="GO:0046872">
    <property type="term" value="F:metal ion binding"/>
    <property type="evidence" value="ECO:0007669"/>
    <property type="project" value="UniProtKB-KW"/>
</dbReference>
<dbReference type="Proteomes" id="UP000294980">
    <property type="component" value="Unassembled WGS sequence"/>
</dbReference>
<keyword evidence="5" id="KW-0269">Exonuclease</keyword>
<dbReference type="InterPro" id="IPR036866">
    <property type="entry name" value="RibonucZ/Hydroxyglut_hydro"/>
</dbReference>
<dbReference type="InterPro" id="IPR042173">
    <property type="entry name" value="RNase_J_2"/>
</dbReference>
<gene>
    <name evidence="8" type="ORF">EV688_101339</name>
</gene>
<dbReference type="GO" id="GO:0004527">
    <property type="term" value="F:exonuclease activity"/>
    <property type="evidence" value="ECO:0007669"/>
    <property type="project" value="UniProtKB-KW"/>
</dbReference>
<dbReference type="SUPFAM" id="SSF56281">
    <property type="entry name" value="Metallo-hydrolase/oxidoreductase"/>
    <property type="match status" value="1"/>
</dbReference>
<dbReference type="Gene3D" id="3.60.15.10">
    <property type="entry name" value="Ribonuclease Z/Hydroxyacylglutathione hydrolase-like"/>
    <property type="match status" value="1"/>
</dbReference>
<dbReference type="RefSeq" id="WP_117316713.1">
    <property type="nucleotide sequence ID" value="NZ_QQSW01000006.1"/>
</dbReference>
<dbReference type="InterPro" id="IPR011108">
    <property type="entry name" value="RMMBL"/>
</dbReference>
<dbReference type="InterPro" id="IPR001279">
    <property type="entry name" value="Metallo-B-lactamas"/>
</dbReference>
<proteinExistence type="predicted"/>
<dbReference type="Pfam" id="PF07521">
    <property type="entry name" value="RMMBL"/>
    <property type="match status" value="1"/>
</dbReference>
<reference evidence="8 9" key="1">
    <citation type="submission" date="2019-03" db="EMBL/GenBank/DDBJ databases">
        <title>Genomic Encyclopedia of Type Strains, Phase IV (KMG-IV): sequencing the most valuable type-strain genomes for metagenomic binning, comparative biology and taxonomic classification.</title>
        <authorList>
            <person name="Goeker M."/>
        </authorList>
    </citation>
    <scope>NUCLEOTIDE SEQUENCE [LARGE SCALE GENOMIC DNA]</scope>
    <source>
        <strain evidence="8 9">DSM 23344</strain>
    </source>
</reference>
<dbReference type="Pfam" id="PF22505">
    <property type="entry name" value="RNase_J_b_CASP"/>
    <property type="match status" value="1"/>
</dbReference>
<evidence type="ECO:0000256" key="3">
    <source>
        <dbReference type="ARBA" id="ARBA00022801"/>
    </source>
</evidence>
<keyword evidence="3" id="KW-0378">Hydrolase</keyword>
<keyword evidence="4" id="KW-0862">Zinc</keyword>
<dbReference type="AlphaFoldDB" id="A0A4R2KZ99"/>
<evidence type="ECO:0000313" key="9">
    <source>
        <dbReference type="Proteomes" id="UP000294980"/>
    </source>
</evidence>
<evidence type="ECO:0000256" key="5">
    <source>
        <dbReference type="ARBA" id="ARBA00022839"/>
    </source>
</evidence>
<organism evidence="8 9">
    <name type="scientific">Chromatocurvus halotolerans</name>
    <dbReference type="NCBI Taxonomy" id="1132028"/>
    <lineage>
        <taxon>Bacteria</taxon>
        <taxon>Pseudomonadati</taxon>
        <taxon>Pseudomonadota</taxon>
        <taxon>Gammaproteobacteria</taxon>
        <taxon>Cellvibrionales</taxon>
        <taxon>Halieaceae</taxon>
        <taxon>Chromatocurvus</taxon>
    </lineage>
</organism>
<dbReference type="InterPro" id="IPR055132">
    <property type="entry name" value="RNase_J_b_CASP"/>
</dbReference>
<dbReference type="CDD" id="cd07714">
    <property type="entry name" value="RNaseJ_MBL-fold"/>
    <property type="match status" value="1"/>
</dbReference>
<accession>A0A4R2KZ99</accession>
<dbReference type="Gene3D" id="3.40.50.10710">
    <property type="entry name" value="Metallo-hydrolase/oxidoreductase"/>
    <property type="match status" value="1"/>
</dbReference>
<evidence type="ECO:0000256" key="6">
    <source>
        <dbReference type="ARBA" id="ARBA00022884"/>
    </source>
</evidence>
<sequence length="444" mass="47763">MTPGPDDLWFLPLGGCGEIGMNLNLYGHDGRWLMIDCGITFERLSAGAMQIQMADPAFIVARRDLLCGLVITHAHEDHVGAVARLWPQLRCPVYTTGFTAEILRRKLLEAGLTDAVPLHIVLPGDTSALGPFRVEWVNLTHSTPESQALVIGCAAGNVFHTGDWKLDGDPVVGARYPRCRYRALADESILAMVCDSTNALIEGHSRTEGSLYAGLQRVVCESAGRVVVACFGSNIARLHTLVQVAAATERRAAILGRSLGNYFRAARTAGLWDAQLRLIDSAHLGYLPRSEVMAIATGSQGEKGAALDRLAGGSHPDMVLEEGDTVIFSSRVISGNEEAVAALVRRLHELGVIVVQDGDGPEALHASGHPCRDELAQMYRWVQPRIAIPVHGEPDHMAANAQLARAVGVPRQIVGRNGDLFMLAPVPGIRRGAVPVGRLRHGAR</sequence>
<keyword evidence="9" id="KW-1185">Reference proteome</keyword>
<evidence type="ECO:0000313" key="8">
    <source>
        <dbReference type="EMBL" id="TCO78522.1"/>
    </source>
</evidence>
<dbReference type="PANTHER" id="PTHR43694">
    <property type="entry name" value="RIBONUCLEASE J"/>
    <property type="match status" value="1"/>
</dbReference>
<comment type="caution">
    <text evidence="8">The sequence shown here is derived from an EMBL/GenBank/DDBJ whole genome shotgun (WGS) entry which is preliminary data.</text>
</comment>
<keyword evidence="6" id="KW-0694">RNA-binding</keyword>
<evidence type="ECO:0000256" key="1">
    <source>
        <dbReference type="ARBA" id="ARBA00022722"/>
    </source>
</evidence>
<dbReference type="PANTHER" id="PTHR43694:SF1">
    <property type="entry name" value="RIBONUCLEASE J"/>
    <property type="match status" value="1"/>
</dbReference>
<protein>
    <submittedName>
        <fullName evidence="8">Ribonuclease J</fullName>
    </submittedName>
</protein>
<feature type="domain" description="Metallo-beta-lactamase" evidence="7">
    <location>
        <begin position="20"/>
        <end position="204"/>
    </location>
</feature>